<reference evidence="3" key="1">
    <citation type="submission" date="2015-07" db="EMBL/GenBank/DDBJ databases">
        <title>Transcriptome Assembly of Anthurium amnicola.</title>
        <authorList>
            <person name="Suzuki J."/>
        </authorList>
    </citation>
    <scope>NUCLEOTIDE SEQUENCE</scope>
</reference>
<gene>
    <name evidence="3" type="primary">FRS7_3</name>
    <name evidence="4" type="synonym">FRS7_1</name>
    <name evidence="3" type="ORF">g.30644</name>
    <name evidence="4" type="ORF">g.30646</name>
</gene>
<name>A0A1D1XJE0_9ARAE</name>
<evidence type="ECO:0000313" key="3">
    <source>
        <dbReference type="EMBL" id="JAT42507.1"/>
    </source>
</evidence>
<proteinExistence type="predicted"/>
<feature type="domain" description="FAR1" evidence="2">
    <location>
        <begin position="91"/>
        <end position="175"/>
    </location>
</feature>
<evidence type="ECO:0000256" key="1">
    <source>
        <dbReference type="SAM" id="MobiDB-lite"/>
    </source>
</evidence>
<feature type="compositionally biased region" description="Acidic residues" evidence="1">
    <location>
        <begin position="25"/>
        <end position="43"/>
    </location>
</feature>
<feature type="region of interest" description="Disordered" evidence="1">
    <location>
        <begin position="1"/>
        <end position="52"/>
    </location>
</feature>
<protein>
    <submittedName>
        <fullName evidence="3">Protein FAR1-RELATED SEQUENCE 7</fullName>
    </submittedName>
</protein>
<feature type="compositionally biased region" description="Basic and acidic residues" evidence="1">
    <location>
        <begin position="483"/>
        <end position="493"/>
    </location>
</feature>
<feature type="compositionally biased region" description="Polar residues" evidence="1">
    <location>
        <begin position="431"/>
        <end position="475"/>
    </location>
</feature>
<sequence>MSSSMEADLLDSEMGLEYDPHYSDFEDEGLEEGSEEEEEDEVMDGPLITTGKDGEMIESYDRRELISNEVGTYSEPMVGMEFDSEESARAFYTSYARHAGFRVRVSKGRRSMNDGAVVCRQFLCSREGFYEDTNQGEDRDQEMIAGVGCMARLVVKKHDSGRWVVTKFEREHNHDPMDPIAMRRVDLKPLQASDVNNVMNSIHKAESPSEKGLAFVPPRGSRELEPHEGMKFPSEEAARAFYYTYAKDLGFTVRISKCRRARDGSIICRRFVCSKEGYYVRKYGRTKRSRALTRVGCLARLIVKKLDSGLWEVANFEMEHNHPPFAMGAELSFEPPKPTRRIKRASHLALEGPTGSVVAKSETDMQNSQSPVTWRFDKLHQEGIKFAEEGSSSVEIFNVAMFALREATQKVIAAKNNVPNVPQIGNGDQADWSSDSGKQVTPSNQQTSSEVCVQKHTLTTGQRLDDNGSVSSSMTVGRKRRPQSREDGVDHFDGNASQDQGWNIIAGSNTGSSGNSTNLALSEAQVAALQAVAEAFSVPTMGATSSSALPVKVSPVSGEIDGDRRYAEFQEAPRVPGPNPLVHAAAIAAGARIASPEVAASLIKAVQSRTAVHFKSGSSIPKLSVRLGEPFSAKSPTPQQQSNVHYIRTEEPPLSPVTVGVSPHVGVPGSQDVFVAGESSDMRAAMDEQMNARAMAELEEAAHDNLMQHHHMAGLQQHNRSVMG</sequence>
<feature type="region of interest" description="Disordered" evidence="1">
    <location>
        <begin position="418"/>
        <end position="500"/>
    </location>
</feature>
<organism evidence="3">
    <name type="scientific">Anthurium amnicola</name>
    <dbReference type="NCBI Taxonomy" id="1678845"/>
    <lineage>
        <taxon>Eukaryota</taxon>
        <taxon>Viridiplantae</taxon>
        <taxon>Streptophyta</taxon>
        <taxon>Embryophyta</taxon>
        <taxon>Tracheophyta</taxon>
        <taxon>Spermatophyta</taxon>
        <taxon>Magnoliopsida</taxon>
        <taxon>Liliopsida</taxon>
        <taxon>Araceae</taxon>
        <taxon>Pothoideae</taxon>
        <taxon>Potheae</taxon>
        <taxon>Anthurium</taxon>
    </lineage>
</organism>
<dbReference type="EMBL" id="GDJX01002300">
    <property type="protein sequence ID" value="JAT65636.1"/>
    <property type="molecule type" value="Transcribed_RNA"/>
</dbReference>
<accession>A0A1D1XJE0</accession>
<feature type="domain" description="FAR1" evidence="2">
    <location>
        <begin position="241"/>
        <end position="323"/>
    </location>
</feature>
<evidence type="ECO:0000313" key="4">
    <source>
        <dbReference type="EMBL" id="JAT65636.1"/>
    </source>
</evidence>
<dbReference type="PANTHER" id="PTHR46328:SF42">
    <property type="entry name" value="PROTEIN FAR1-RELATED SEQUENCE 5-LIKE ISOFORM X1"/>
    <property type="match status" value="1"/>
</dbReference>
<dbReference type="AlphaFoldDB" id="A0A1D1XJE0"/>
<dbReference type="PANTHER" id="PTHR46328">
    <property type="entry name" value="FAR-RED IMPAIRED RESPONSIVE (FAR1) FAMILY PROTEIN-RELATED"/>
    <property type="match status" value="1"/>
</dbReference>
<dbReference type="EMBL" id="GDJX01025429">
    <property type="protein sequence ID" value="JAT42507.1"/>
    <property type="molecule type" value="Transcribed_RNA"/>
</dbReference>
<dbReference type="Pfam" id="PF03101">
    <property type="entry name" value="FAR1"/>
    <property type="match status" value="2"/>
</dbReference>
<evidence type="ECO:0000259" key="2">
    <source>
        <dbReference type="Pfam" id="PF03101"/>
    </source>
</evidence>
<dbReference type="InterPro" id="IPR004330">
    <property type="entry name" value="FAR1_DNA_bnd_dom"/>
</dbReference>